<comment type="caution">
    <text evidence="2">The sequence shown here is derived from an EMBL/GenBank/DDBJ whole genome shotgun (WGS) entry which is preliminary data.</text>
</comment>
<sequence>MHRQTKRSNSWQAASEAAIRRDSAWTARRRRRRQPISYRPAAPIHVYAGNLADLLQDRKEMNMADDRAALRAQQEAVCARYGLHAVAPEEMVAVAMSTLGRMPVCGTRIALSDGDNVGWFFHCGEYSDAADFYQPLHAAHLSTYLPSVLPYLRLPAGARFIIDDAGYEDVWIA</sequence>
<accession>A0ABT8PLP4</accession>
<organism evidence="2 3">
    <name type="scientific">Burkholderia metallica</name>
    <dbReference type="NCBI Taxonomy" id="488729"/>
    <lineage>
        <taxon>Bacteria</taxon>
        <taxon>Pseudomonadati</taxon>
        <taxon>Pseudomonadota</taxon>
        <taxon>Betaproteobacteria</taxon>
        <taxon>Burkholderiales</taxon>
        <taxon>Burkholderiaceae</taxon>
        <taxon>Burkholderia</taxon>
        <taxon>Burkholderia cepacia complex</taxon>
    </lineage>
</organism>
<dbReference type="EMBL" id="JAUJSQ010000020">
    <property type="protein sequence ID" value="MDN7935993.1"/>
    <property type="molecule type" value="Genomic_DNA"/>
</dbReference>
<dbReference type="Proteomes" id="UP001171606">
    <property type="component" value="Unassembled WGS sequence"/>
</dbReference>
<dbReference type="InterPro" id="IPR056509">
    <property type="entry name" value="Imm33-like"/>
</dbReference>
<feature type="domain" description="Imm33-like" evidence="1">
    <location>
        <begin position="73"/>
        <end position="171"/>
    </location>
</feature>
<evidence type="ECO:0000313" key="3">
    <source>
        <dbReference type="Proteomes" id="UP001171606"/>
    </source>
</evidence>
<protein>
    <recommendedName>
        <fullName evidence="1">Imm33-like domain-containing protein</fullName>
    </recommendedName>
</protein>
<dbReference type="RefSeq" id="WP_301757391.1">
    <property type="nucleotide sequence ID" value="NZ_JAUJSQ010000020.1"/>
</dbReference>
<evidence type="ECO:0000313" key="2">
    <source>
        <dbReference type="EMBL" id="MDN7935993.1"/>
    </source>
</evidence>
<gene>
    <name evidence="2" type="ORF">QZM52_32460</name>
</gene>
<name>A0ABT8PLP4_9BURK</name>
<keyword evidence="3" id="KW-1185">Reference proteome</keyword>
<proteinExistence type="predicted"/>
<dbReference type="Pfam" id="PF24719">
    <property type="entry name" value="Imm33-like"/>
    <property type="match status" value="1"/>
</dbReference>
<evidence type="ECO:0000259" key="1">
    <source>
        <dbReference type="Pfam" id="PF24719"/>
    </source>
</evidence>
<reference evidence="2" key="1">
    <citation type="submission" date="2023-07" db="EMBL/GenBank/DDBJ databases">
        <title>A collection of bacterial strains from the Burkholderia cepacia Research Laboratory and Repository.</title>
        <authorList>
            <person name="Lipuma J."/>
            <person name="Spilker T."/>
            <person name="Caverly L."/>
        </authorList>
    </citation>
    <scope>NUCLEOTIDE SEQUENCE</scope>
    <source>
        <strain evidence="2">AU42020</strain>
    </source>
</reference>